<feature type="compositionally biased region" description="Low complexity" evidence="1">
    <location>
        <begin position="35"/>
        <end position="47"/>
    </location>
</feature>
<accession>A0A2U3EHH7</accession>
<comment type="caution">
    <text evidence="3">The sequence shown here is derived from an EMBL/GenBank/DDBJ whole genome shotgun (WGS) entry which is preliminary data.</text>
</comment>
<evidence type="ECO:0000256" key="1">
    <source>
        <dbReference type="SAM" id="MobiDB-lite"/>
    </source>
</evidence>
<gene>
    <name evidence="3" type="ORF">PCL_09245</name>
</gene>
<dbReference type="Proteomes" id="UP000245956">
    <property type="component" value="Unassembled WGS sequence"/>
</dbReference>
<organism evidence="3 4">
    <name type="scientific">Purpureocillium lilacinum</name>
    <name type="common">Paecilomyces lilacinus</name>
    <dbReference type="NCBI Taxonomy" id="33203"/>
    <lineage>
        <taxon>Eukaryota</taxon>
        <taxon>Fungi</taxon>
        <taxon>Dikarya</taxon>
        <taxon>Ascomycota</taxon>
        <taxon>Pezizomycotina</taxon>
        <taxon>Sordariomycetes</taxon>
        <taxon>Hypocreomycetidae</taxon>
        <taxon>Hypocreales</taxon>
        <taxon>Ophiocordycipitaceae</taxon>
        <taxon>Purpureocillium</taxon>
    </lineage>
</organism>
<dbReference type="EMBL" id="LCWV01000004">
    <property type="protein sequence ID" value="PWI73969.1"/>
    <property type="molecule type" value="Genomic_DNA"/>
</dbReference>
<dbReference type="AlphaFoldDB" id="A0A2U3EHH7"/>
<feature type="region of interest" description="Disordered" evidence="1">
    <location>
        <begin position="1"/>
        <end position="98"/>
    </location>
</feature>
<protein>
    <recommendedName>
        <fullName evidence="5">NADH-ubiquinone reductase complex 1 MLRQ subunit domain-containing protein</fullName>
    </recommendedName>
</protein>
<reference evidence="3 4" key="1">
    <citation type="journal article" date="2016" name="Front. Microbiol.">
        <title>Genome and transcriptome sequences reveal the specific parasitism of the nematophagous Purpureocillium lilacinum 36-1.</title>
        <authorList>
            <person name="Xie J."/>
            <person name="Li S."/>
            <person name="Mo C."/>
            <person name="Xiao X."/>
            <person name="Peng D."/>
            <person name="Wang G."/>
            <person name="Xiao Y."/>
        </authorList>
    </citation>
    <scope>NUCLEOTIDE SEQUENCE [LARGE SCALE GENOMIC DNA]</scope>
    <source>
        <strain evidence="3 4">36-1</strain>
    </source>
</reference>
<evidence type="ECO:0000256" key="2">
    <source>
        <dbReference type="SAM" id="Phobius"/>
    </source>
</evidence>
<keyword evidence="2" id="KW-0812">Transmembrane</keyword>
<evidence type="ECO:0008006" key="5">
    <source>
        <dbReference type="Google" id="ProtNLM"/>
    </source>
</evidence>
<evidence type="ECO:0000313" key="4">
    <source>
        <dbReference type="Proteomes" id="UP000245956"/>
    </source>
</evidence>
<feature type="transmembrane region" description="Helical" evidence="2">
    <location>
        <begin position="128"/>
        <end position="147"/>
    </location>
</feature>
<dbReference type="Pfam" id="PF06522">
    <property type="entry name" value="B12D"/>
    <property type="match status" value="1"/>
</dbReference>
<evidence type="ECO:0000313" key="3">
    <source>
        <dbReference type="EMBL" id="PWI73969.1"/>
    </source>
</evidence>
<dbReference type="InterPro" id="IPR010530">
    <property type="entry name" value="B12D"/>
</dbReference>
<keyword evidence="2" id="KW-1133">Transmembrane helix</keyword>
<keyword evidence="2" id="KW-0472">Membrane</keyword>
<name>A0A2U3EHH7_PURLI</name>
<sequence>MDASTIAARMDVPALAGARVSSPLPHDALYRRSQDVPADGSDDVPAVDPDDAPRSREFQPTDVAATELTESTYRRRTRPVRDGKTSARGSSSSPKLPKLFYDDRGLTIAKGHTVSQRLRKLKQIPAELIPLAVVVGFAVFAAGYSSVRKFFVDKNLRLSRQGPSGRAEH</sequence>
<proteinExistence type="predicted"/>